<keyword evidence="9" id="KW-1185">Reference proteome</keyword>
<dbReference type="InterPro" id="IPR052049">
    <property type="entry name" value="Electron_transfer_protein"/>
</dbReference>
<name>A0A2S6NJW8_RHOGL</name>
<reference evidence="8 9" key="1">
    <citation type="journal article" date="2018" name="Arch. Microbiol.">
        <title>New insights into the metabolic potential of the phototrophic purple bacterium Rhodopila globiformis DSM 161(T) from its draft genome sequence and evidence for a vanadium-dependent nitrogenase.</title>
        <authorList>
            <person name="Imhoff J.F."/>
            <person name="Rahn T."/>
            <person name="Kunzel S."/>
            <person name="Neulinger S.C."/>
        </authorList>
    </citation>
    <scope>NUCLEOTIDE SEQUENCE [LARGE SCALE GENOMIC DNA]</scope>
    <source>
        <strain evidence="8 9">DSM 161</strain>
    </source>
</reference>
<dbReference type="AlphaFoldDB" id="A0A2S6NJW8"/>
<sequence length="330" mass="34370">MNFIPLPSPSAARPVSDAYDGTTYYGRPALKPAPFENSVVGSYIFLAGLCGVAQVIATVADVARAPRREGLVRRGRLLSMLAPTLGSVLLVYDLHTPKRFYNMLRIARPTSPMSIGTWILMGFSIFSGATAAAQVAADWVRPGWARLLHGIARTTQVPAAVAGAGLGTYTASLLSSTSTPLWAAAPKSLAVQFGSSSMASGAAALAMAERHAGSRSLARKLDTLALAALAVELGASVVSEATYRTRGISAAEDAAADTRTIAQIGTIAPFALQMLAGKGKRSAGILSDLASLAILAGSFCLRTGVMEAGDESARRPQDYFRFAKPGNLPK</sequence>
<comment type="subcellular location">
    <subcellularLocation>
        <location evidence="1">Cell membrane</location>
        <topology evidence="1">Multi-pass membrane protein</topology>
    </subcellularLocation>
</comment>
<dbReference type="OrthoDB" id="112837at2"/>
<keyword evidence="3" id="KW-1003">Cell membrane</keyword>
<proteinExistence type="inferred from homology"/>
<dbReference type="Gene3D" id="1.20.1630.10">
    <property type="entry name" value="Formate dehydrogenase/DMSO reductase domain"/>
    <property type="match status" value="1"/>
</dbReference>
<comment type="similarity">
    <text evidence="2">Belongs to the NrfD family.</text>
</comment>
<gene>
    <name evidence="8" type="ORF">CCS01_08355</name>
</gene>
<dbReference type="Pfam" id="PF03916">
    <property type="entry name" value="NrfD"/>
    <property type="match status" value="1"/>
</dbReference>
<dbReference type="InterPro" id="IPR005614">
    <property type="entry name" value="NrfD-like"/>
</dbReference>
<evidence type="ECO:0000256" key="3">
    <source>
        <dbReference type="ARBA" id="ARBA00022475"/>
    </source>
</evidence>
<protein>
    <recommendedName>
        <fullName evidence="10">Polysulfide reductase</fullName>
    </recommendedName>
</protein>
<dbReference type="Proteomes" id="UP000239724">
    <property type="component" value="Unassembled WGS sequence"/>
</dbReference>
<evidence type="ECO:0000256" key="7">
    <source>
        <dbReference type="SAM" id="Phobius"/>
    </source>
</evidence>
<comment type="caution">
    <text evidence="8">The sequence shown here is derived from an EMBL/GenBank/DDBJ whole genome shotgun (WGS) entry which is preliminary data.</text>
</comment>
<dbReference type="GO" id="GO:0005886">
    <property type="term" value="C:plasma membrane"/>
    <property type="evidence" value="ECO:0007669"/>
    <property type="project" value="UniProtKB-SubCell"/>
</dbReference>
<evidence type="ECO:0000256" key="1">
    <source>
        <dbReference type="ARBA" id="ARBA00004651"/>
    </source>
</evidence>
<organism evidence="8 9">
    <name type="scientific">Rhodopila globiformis</name>
    <name type="common">Rhodopseudomonas globiformis</name>
    <dbReference type="NCBI Taxonomy" id="1071"/>
    <lineage>
        <taxon>Bacteria</taxon>
        <taxon>Pseudomonadati</taxon>
        <taxon>Pseudomonadota</taxon>
        <taxon>Alphaproteobacteria</taxon>
        <taxon>Acetobacterales</taxon>
        <taxon>Acetobacteraceae</taxon>
        <taxon>Rhodopila</taxon>
    </lineage>
</organism>
<accession>A0A2S6NJW8</accession>
<dbReference type="RefSeq" id="WP_104518393.1">
    <property type="nucleotide sequence ID" value="NZ_NHRY01000076.1"/>
</dbReference>
<evidence type="ECO:0000256" key="6">
    <source>
        <dbReference type="ARBA" id="ARBA00023136"/>
    </source>
</evidence>
<evidence type="ECO:0000256" key="5">
    <source>
        <dbReference type="ARBA" id="ARBA00022989"/>
    </source>
</evidence>
<keyword evidence="5 7" id="KW-1133">Transmembrane helix</keyword>
<evidence type="ECO:0000256" key="2">
    <source>
        <dbReference type="ARBA" id="ARBA00008929"/>
    </source>
</evidence>
<dbReference type="PANTHER" id="PTHR34856">
    <property type="entry name" value="PROTEIN NRFD"/>
    <property type="match status" value="1"/>
</dbReference>
<keyword evidence="4 7" id="KW-0812">Transmembrane</keyword>
<evidence type="ECO:0000256" key="4">
    <source>
        <dbReference type="ARBA" id="ARBA00022692"/>
    </source>
</evidence>
<evidence type="ECO:0000313" key="9">
    <source>
        <dbReference type="Proteomes" id="UP000239724"/>
    </source>
</evidence>
<evidence type="ECO:0000313" key="8">
    <source>
        <dbReference type="EMBL" id="PPQ35207.1"/>
    </source>
</evidence>
<feature type="transmembrane region" description="Helical" evidence="7">
    <location>
        <begin position="40"/>
        <end position="63"/>
    </location>
</feature>
<feature type="transmembrane region" description="Helical" evidence="7">
    <location>
        <begin position="75"/>
        <end position="95"/>
    </location>
</feature>
<keyword evidence="6 7" id="KW-0472">Membrane</keyword>
<feature type="transmembrane region" description="Helical" evidence="7">
    <location>
        <begin position="115"/>
        <end position="137"/>
    </location>
</feature>
<dbReference type="EMBL" id="NHRY01000076">
    <property type="protein sequence ID" value="PPQ35207.1"/>
    <property type="molecule type" value="Genomic_DNA"/>
</dbReference>
<evidence type="ECO:0008006" key="10">
    <source>
        <dbReference type="Google" id="ProtNLM"/>
    </source>
</evidence>
<dbReference type="PANTHER" id="PTHR34856:SF2">
    <property type="entry name" value="PROTEIN NRFD"/>
    <property type="match status" value="1"/>
</dbReference>